<evidence type="ECO:0000313" key="1">
    <source>
        <dbReference type="EMBL" id="QDU85084.1"/>
    </source>
</evidence>
<dbReference type="SUPFAM" id="SSF52833">
    <property type="entry name" value="Thioredoxin-like"/>
    <property type="match status" value="1"/>
</dbReference>
<dbReference type="AlphaFoldDB" id="A0A518D0U4"/>
<name>A0A518D0U4_9BACT</name>
<accession>A0A518D0U4</accession>
<dbReference type="EMBL" id="CP036290">
    <property type="protein sequence ID" value="QDU85084.1"/>
    <property type="molecule type" value="Genomic_DNA"/>
</dbReference>
<keyword evidence="2" id="KW-1185">Reference proteome</keyword>
<dbReference type="RefSeq" id="WP_419185812.1">
    <property type="nucleotide sequence ID" value="NZ_CP036290.1"/>
</dbReference>
<reference evidence="1 2" key="1">
    <citation type="submission" date="2019-02" db="EMBL/GenBank/DDBJ databases">
        <title>Deep-cultivation of Planctomycetes and their phenomic and genomic characterization uncovers novel biology.</title>
        <authorList>
            <person name="Wiegand S."/>
            <person name="Jogler M."/>
            <person name="Boedeker C."/>
            <person name="Pinto D."/>
            <person name="Vollmers J."/>
            <person name="Rivas-Marin E."/>
            <person name="Kohn T."/>
            <person name="Peeters S.H."/>
            <person name="Heuer A."/>
            <person name="Rast P."/>
            <person name="Oberbeckmann S."/>
            <person name="Bunk B."/>
            <person name="Jeske O."/>
            <person name="Meyerdierks A."/>
            <person name="Storesund J.E."/>
            <person name="Kallscheuer N."/>
            <person name="Luecker S."/>
            <person name="Lage O.M."/>
            <person name="Pohl T."/>
            <person name="Merkel B.J."/>
            <person name="Hornburger P."/>
            <person name="Mueller R.-W."/>
            <person name="Bruemmer F."/>
            <person name="Labrenz M."/>
            <person name="Spormann A.M."/>
            <person name="Op den Camp H."/>
            <person name="Overmann J."/>
            <person name="Amann R."/>
            <person name="Jetten M.S.M."/>
            <person name="Mascher T."/>
            <person name="Medema M.H."/>
            <person name="Devos D.P."/>
            <person name="Kaster A.-K."/>
            <person name="Ovreas L."/>
            <person name="Rohde M."/>
            <person name="Galperin M.Y."/>
            <person name="Jogler C."/>
        </authorList>
    </citation>
    <scope>NUCLEOTIDE SEQUENCE [LARGE SCALE GENOMIC DNA]</scope>
    <source>
        <strain evidence="1 2">Pla163</strain>
    </source>
</reference>
<sequence>MILSSLIIAAAPLVAPPPVPWQEPAPTSVSEAAAPAQTAATVHAELRAELAEAVARREAAFEELRASDAWKAAEAARNNDALNEMYAAIPSPDHDGLSRRALEAAARFDGDPDQALLLEFANEWATEPEVTAAALEGLTEKHPAHTALFAATLRLGYRARSLGDERFAALAERVLQSDAPPETKANVLFARMTSIARSVRRGTPLSAEQQAAHDADRARILEIAPESIAAYRVLGERFEAERLQIGMVAPNILGTDLFGEPISLEQFRGQVVVIDFWGDW</sequence>
<proteinExistence type="predicted"/>
<protein>
    <submittedName>
        <fullName evidence="1">Thiol-disulfide oxidoreductase ResA</fullName>
    </submittedName>
</protein>
<dbReference type="Proteomes" id="UP000319342">
    <property type="component" value="Chromosome"/>
</dbReference>
<organism evidence="1 2">
    <name type="scientific">Rohdeia mirabilis</name>
    <dbReference type="NCBI Taxonomy" id="2528008"/>
    <lineage>
        <taxon>Bacteria</taxon>
        <taxon>Pseudomonadati</taxon>
        <taxon>Planctomycetota</taxon>
        <taxon>Planctomycetia</taxon>
        <taxon>Planctomycetia incertae sedis</taxon>
        <taxon>Rohdeia</taxon>
    </lineage>
</organism>
<evidence type="ECO:0000313" key="2">
    <source>
        <dbReference type="Proteomes" id="UP000319342"/>
    </source>
</evidence>
<dbReference type="InterPro" id="IPR036249">
    <property type="entry name" value="Thioredoxin-like_sf"/>
</dbReference>
<gene>
    <name evidence="1" type="primary">resA</name>
    <name evidence="1" type="ORF">Pla163_22090</name>
</gene>
<dbReference type="Gene3D" id="3.40.30.10">
    <property type="entry name" value="Glutaredoxin"/>
    <property type="match status" value="1"/>
</dbReference>